<feature type="coiled-coil region" evidence="1">
    <location>
        <begin position="30"/>
        <end position="64"/>
    </location>
</feature>
<evidence type="ECO:0000313" key="4">
    <source>
        <dbReference type="EMBL" id="VDM65186.1"/>
    </source>
</evidence>
<feature type="coiled-coil region" evidence="1">
    <location>
        <begin position="136"/>
        <end position="180"/>
    </location>
</feature>
<evidence type="ECO:0000256" key="1">
    <source>
        <dbReference type="SAM" id="Coils"/>
    </source>
</evidence>
<sequence length="470" mass="52029">MKDAEETLSNLEVVTADGTPKQATNVSATVQALQEKLKERSDKVGELEEKIEETKKKNEKVSNYLSDAQHLLRESRKNAEDSRKAVSGLSTMKLEGLIKALSDGREKAVDDHRMVKNLTEQAKDSREAIGNSMASIAEIRAELAEATETKRSKRATPFDKASINVKLGELESEANRLNETFGSTRLESQNAVEAASAYANITESLKTAREKSQWIIDEMANLKDGLEENNEDVKTALNQSAVLLRQTSDLQQNTLNSLRKEVEDMDKKIERVSTAVDGMRRNLEFMRTSLKSPLNESAFADVEKSADHVNSLLVDSAKVNIHPFTPMQLNKGRMLNISRDQIAELKTATDAAVSEATEALQGIKTTRSNVKELSTLVPNLLNSYDKMRYSAGNRSAKVEACNDKLVSIKELIAVARDAANRIKLGAHFEKGSSLDLAMPQKVAKSAAHTDISFHFRTDKDHGQSFSFFIN</sequence>
<dbReference type="InterPro" id="IPR010307">
    <property type="entry name" value="Laminin_dom_II"/>
</dbReference>
<evidence type="ECO:0000259" key="3">
    <source>
        <dbReference type="Pfam" id="PF06009"/>
    </source>
</evidence>
<protein>
    <recommendedName>
        <fullName evidence="3">Laminin domain-containing protein</fullName>
    </recommendedName>
</protein>
<gene>
    <name evidence="4" type="ORF">SVUK_LOCUS184</name>
</gene>
<dbReference type="OrthoDB" id="5853866at2759"/>
<reference evidence="4 5" key="1">
    <citation type="submission" date="2018-11" db="EMBL/GenBank/DDBJ databases">
        <authorList>
            <consortium name="Pathogen Informatics"/>
        </authorList>
    </citation>
    <scope>NUCLEOTIDE SEQUENCE [LARGE SCALE GENOMIC DNA]</scope>
</reference>
<dbReference type="EMBL" id="UYYB01000259">
    <property type="protein sequence ID" value="VDM65186.1"/>
    <property type="molecule type" value="Genomic_DNA"/>
</dbReference>
<keyword evidence="1" id="KW-0175">Coiled coil</keyword>
<dbReference type="AlphaFoldDB" id="A0A3P7I703"/>
<dbReference type="GO" id="GO:0007155">
    <property type="term" value="P:cell adhesion"/>
    <property type="evidence" value="ECO:0007669"/>
    <property type="project" value="InterPro"/>
</dbReference>
<dbReference type="Proteomes" id="UP000270094">
    <property type="component" value="Unassembled WGS sequence"/>
</dbReference>
<dbReference type="Pfam" id="PF06009">
    <property type="entry name" value="Laminin_II"/>
    <property type="match status" value="1"/>
</dbReference>
<accession>A0A3P7I703</accession>
<feature type="coiled-coil region" evidence="1">
    <location>
        <begin position="216"/>
        <end position="275"/>
    </location>
</feature>
<feature type="domain" description="Laminin" evidence="3">
    <location>
        <begin position="339"/>
        <end position="451"/>
    </location>
</feature>
<evidence type="ECO:0000256" key="2">
    <source>
        <dbReference type="SAM" id="MobiDB-lite"/>
    </source>
</evidence>
<proteinExistence type="predicted"/>
<name>A0A3P7I703_STRVU</name>
<evidence type="ECO:0000313" key="5">
    <source>
        <dbReference type="Proteomes" id="UP000270094"/>
    </source>
</evidence>
<organism evidence="4 5">
    <name type="scientific">Strongylus vulgaris</name>
    <name type="common">Blood worm</name>
    <dbReference type="NCBI Taxonomy" id="40348"/>
    <lineage>
        <taxon>Eukaryota</taxon>
        <taxon>Metazoa</taxon>
        <taxon>Ecdysozoa</taxon>
        <taxon>Nematoda</taxon>
        <taxon>Chromadorea</taxon>
        <taxon>Rhabditida</taxon>
        <taxon>Rhabditina</taxon>
        <taxon>Rhabditomorpha</taxon>
        <taxon>Strongyloidea</taxon>
        <taxon>Strongylidae</taxon>
        <taxon>Strongylus</taxon>
    </lineage>
</organism>
<feature type="region of interest" description="Disordered" evidence="2">
    <location>
        <begin position="1"/>
        <end position="20"/>
    </location>
</feature>
<keyword evidence="5" id="KW-1185">Reference proteome</keyword>